<feature type="region of interest" description="Disordered" evidence="1">
    <location>
        <begin position="89"/>
        <end position="111"/>
    </location>
</feature>
<dbReference type="EMBL" id="BONW01000034">
    <property type="protein sequence ID" value="GIG91175.1"/>
    <property type="molecule type" value="Genomic_DNA"/>
</dbReference>
<comment type="caution">
    <text evidence="3">The sequence shown here is derived from an EMBL/GenBank/DDBJ whole genome shotgun (WGS) entry which is preliminary data.</text>
</comment>
<evidence type="ECO:0000256" key="1">
    <source>
        <dbReference type="SAM" id="MobiDB-lite"/>
    </source>
</evidence>
<evidence type="ECO:0000313" key="3">
    <source>
        <dbReference type="EMBL" id="GIG91175.1"/>
    </source>
</evidence>
<dbReference type="InterPro" id="IPR045608">
    <property type="entry name" value="Trypco2"/>
</dbReference>
<proteinExistence type="predicted"/>
<gene>
    <name evidence="3" type="ORF">Pen02_61110</name>
</gene>
<organism evidence="3 4">
    <name type="scientific">Plantactinospora endophytica</name>
    <dbReference type="NCBI Taxonomy" id="673535"/>
    <lineage>
        <taxon>Bacteria</taxon>
        <taxon>Bacillati</taxon>
        <taxon>Actinomycetota</taxon>
        <taxon>Actinomycetes</taxon>
        <taxon>Micromonosporales</taxon>
        <taxon>Micromonosporaceae</taxon>
        <taxon>Plantactinospora</taxon>
    </lineage>
</organism>
<accession>A0ABQ4E921</accession>
<sequence>MGVLSSLADDQKIGLAAALGAIRRELAEAMEAAEAEGGPVRLGVSSLELELQTTLTRAGDVEGGIKVYVISAGARASESRSDVQTLRIQLDARTAGGDPVQTNDRVRRPPR</sequence>
<reference evidence="3 4" key="1">
    <citation type="submission" date="2021-01" db="EMBL/GenBank/DDBJ databases">
        <title>Whole genome shotgun sequence of Plantactinospora endophytica NBRC 110450.</title>
        <authorList>
            <person name="Komaki H."/>
            <person name="Tamura T."/>
        </authorList>
    </citation>
    <scope>NUCLEOTIDE SEQUENCE [LARGE SCALE GENOMIC DNA]</scope>
    <source>
        <strain evidence="3 4">NBRC 110450</strain>
    </source>
</reference>
<evidence type="ECO:0000259" key="2">
    <source>
        <dbReference type="Pfam" id="PF19631"/>
    </source>
</evidence>
<name>A0ABQ4E921_9ACTN</name>
<dbReference type="Proteomes" id="UP000646749">
    <property type="component" value="Unassembled WGS sequence"/>
</dbReference>
<keyword evidence="4" id="KW-1185">Reference proteome</keyword>
<feature type="domain" description="Trypsin-co-occurring" evidence="2">
    <location>
        <begin position="13"/>
        <end position="91"/>
    </location>
</feature>
<protein>
    <recommendedName>
        <fullName evidence="2">Trypsin-co-occurring domain-containing protein</fullName>
    </recommendedName>
</protein>
<dbReference type="Pfam" id="PF19631">
    <property type="entry name" value="Trypco2"/>
    <property type="match status" value="1"/>
</dbReference>
<evidence type="ECO:0000313" key="4">
    <source>
        <dbReference type="Proteomes" id="UP000646749"/>
    </source>
</evidence>